<keyword evidence="6" id="KW-1185">Reference proteome</keyword>
<accession>A0AAJ1WKZ3</accession>
<keyword evidence="1" id="KW-0175">Coiled coil</keyword>
<dbReference type="InterPro" id="IPR021176">
    <property type="entry name" value="Competence-induced_CoiA"/>
</dbReference>
<protein>
    <submittedName>
        <fullName evidence="5">Competence CoiA-like predicted nuclease</fullName>
    </submittedName>
</protein>
<dbReference type="Pfam" id="PF25166">
    <property type="entry name" value="CoiA_C"/>
    <property type="match status" value="1"/>
</dbReference>
<reference evidence="5" key="1">
    <citation type="submission" date="2023-07" db="EMBL/GenBank/DDBJ databases">
        <title>Genomic Encyclopedia of Type Strains, Phase IV (KMG-IV): sequencing the most valuable type-strain genomes for metagenomic binning, comparative biology and taxonomic classification.</title>
        <authorList>
            <person name="Goeker M."/>
        </authorList>
    </citation>
    <scope>NUCLEOTIDE SEQUENCE</scope>
    <source>
        <strain evidence="5">DSM 23947</strain>
    </source>
</reference>
<evidence type="ECO:0000313" key="5">
    <source>
        <dbReference type="EMBL" id="MDQ0215656.1"/>
    </source>
</evidence>
<feature type="coiled-coil region" evidence="1">
    <location>
        <begin position="376"/>
        <end position="403"/>
    </location>
</feature>
<comment type="caution">
    <text evidence="5">The sequence shown here is derived from an EMBL/GenBank/DDBJ whole genome shotgun (WGS) entry which is preliminary data.</text>
</comment>
<dbReference type="Pfam" id="PF06054">
    <property type="entry name" value="CoiA_nuc"/>
    <property type="match status" value="1"/>
</dbReference>
<dbReference type="InterPro" id="IPR010330">
    <property type="entry name" value="CoiA_nuc"/>
</dbReference>
<dbReference type="AlphaFoldDB" id="A0AAJ1WKZ3"/>
<dbReference type="InterPro" id="IPR057253">
    <property type="entry name" value="CoiA-like_N"/>
</dbReference>
<feature type="domain" description="Competence protein CoiA C-terminal" evidence="4">
    <location>
        <begin position="244"/>
        <end position="393"/>
    </location>
</feature>
<evidence type="ECO:0000259" key="2">
    <source>
        <dbReference type="Pfam" id="PF06054"/>
    </source>
</evidence>
<dbReference type="Proteomes" id="UP001237207">
    <property type="component" value="Unassembled WGS sequence"/>
</dbReference>
<feature type="domain" description="Competence protein CoiA-like N-terminal" evidence="3">
    <location>
        <begin position="33"/>
        <end position="77"/>
    </location>
</feature>
<dbReference type="PIRSF" id="PIRSF007487">
    <property type="entry name" value="Competence-induced_CoiA_bac"/>
    <property type="match status" value="1"/>
</dbReference>
<gene>
    <name evidence="5" type="ORF">J2S13_002074</name>
</gene>
<dbReference type="InterPro" id="IPR057252">
    <property type="entry name" value="CoiA_C"/>
</dbReference>
<evidence type="ECO:0000259" key="4">
    <source>
        <dbReference type="Pfam" id="PF25166"/>
    </source>
</evidence>
<organism evidence="5 6">
    <name type="scientific">Oikeobacillus pervagus</name>
    <dbReference type="NCBI Taxonomy" id="1325931"/>
    <lineage>
        <taxon>Bacteria</taxon>
        <taxon>Bacillati</taxon>
        <taxon>Bacillota</taxon>
        <taxon>Bacilli</taxon>
        <taxon>Bacillales</taxon>
        <taxon>Bacillaceae</taxon>
        <taxon>Oikeobacillus</taxon>
    </lineage>
</organism>
<feature type="domain" description="Competence protein CoiA nuclease-like" evidence="2">
    <location>
        <begin position="82"/>
        <end position="229"/>
    </location>
</feature>
<evidence type="ECO:0000256" key="1">
    <source>
        <dbReference type="SAM" id="Coils"/>
    </source>
</evidence>
<proteinExistence type="predicted"/>
<dbReference type="EMBL" id="JAUSUC010000024">
    <property type="protein sequence ID" value="MDQ0215656.1"/>
    <property type="molecule type" value="Genomic_DNA"/>
</dbReference>
<name>A0AAJ1WKZ3_9BACI</name>
<sequence>MKGRRIFLRRRWSFILVGINQQGKQINLALYKSREELYELRKLNHFFCPQCQSPLLFKIGQKRIPHFSHRHTNDCHSFSEHESPRHLQGKLDLFNWLKNQQMAVQLEAYLPTLQQRPDLFLPDQSIAIEFQCSTIPENLFCKRTSVYQQHQLFPFWIFGGNVQNNQHGLFKLSKFQQLFLQHSSVFDYWLPTYCPDQRAFTFLLHIIPISTTLFSARKLTIPLEKLSFPLTIPKLKSTVSITLKDWMKLKKDWIQKRMYYSHRQRNKFLNDVYNSKRNPFLLHPYIGLPVKGMIFLNLHPLEWQFYLWNEIFNHLSIGAEVSIEKCVECLRNVMRIHGVRWSEFPLTPTLSIRQLVHEYFKLLEELEVLFYNREGKYIIRQHIEDAENMMEALKKETKMIQQYERFVWNKRI</sequence>
<evidence type="ECO:0000313" key="6">
    <source>
        <dbReference type="Proteomes" id="UP001237207"/>
    </source>
</evidence>
<dbReference type="Pfam" id="PF25164">
    <property type="entry name" value="CoiA_N"/>
    <property type="match status" value="1"/>
</dbReference>
<evidence type="ECO:0000259" key="3">
    <source>
        <dbReference type="Pfam" id="PF25164"/>
    </source>
</evidence>